<dbReference type="GO" id="GO:0003677">
    <property type="term" value="F:DNA binding"/>
    <property type="evidence" value="ECO:0007669"/>
    <property type="project" value="InterPro"/>
</dbReference>
<accession>A0A498D1Q4</accession>
<reference evidence="2 3" key="1">
    <citation type="submission" date="2018-10" db="EMBL/GenBank/DDBJ databases">
        <title>Anaerotruncus faecis sp. nov., isolated from human feces.</title>
        <authorList>
            <person name="Wang Y.-J."/>
        </authorList>
    </citation>
    <scope>NUCLEOTIDE SEQUENCE [LARGE SCALE GENOMIC DNA]</scope>
    <source>
        <strain evidence="2 3">22A2-44</strain>
    </source>
</reference>
<dbReference type="CDD" id="cd00093">
    <property type="entry name" value="HTH_XRE"/>
    <property type="match status" value="1"/>
</dbReference>
<sequence>MTLGTIIQQYRREHQMSMDDFAQVSGISKAYISILERNYNPSTKRPAVPSLPTIKAVATAMRMDFNDLLYQLDPDQKVALPSDEKEPTANSADGLSEIKKSVIAKIMLMDDETVAGLDRIADSILLARGQ</sequence>
<dbReference type="SUPFAM" id="SSF47413">
    <property type="entry name" value="lambda repressor-like DNA-binding domains"/>
    <property type="match status" value="1"/>
</dbReference>
<dbReference type="PROSITE" id="PS50943">
    <property type="entry name" value="HTH_CROC1"/>
    <property type="match status" value="1"/>
</dbReference>
<gene>
    <name evidence="2" type="ORF">D4A47_06440</name>
</gene>
<keyword evidence="3" id="KW-1185">Reference proteome</keyword>
<dbReference type="Pfam" id="PF01381">
    <property type="entry name" value="HTH_3"/>
    <property type="match status" value="1"/>
</dbReference>
<dbReference type="SMART" id="SM00530">
    <property type="entry name" value="HTH_XRE"/>
    <property type="match status" value="1"/>
</dbReference>
<evidence type="ECO:0000313" key="3">
    <source>
        <dbReference type="Proteomes" id="UP000276301"/>
    </source>
</evidence>
<dbReference type="RefSeq" id="WP_121586646.1">
    <property type="nucleotide sequence ID" value="NZ_RCHT01000007.1"/>
</dbReference>
<comment type="caution">
    <text evidence="2">The sequence shown here is derived from an EMBL/GenBank/DDBJ whole genome shotgun (WGS) entry which is preliminary data.</text>
</comment>
<dbReference type="InterPro" id="IPR010982">
    <property type="entry name" value="Lambda_DNA-bd_dom_sf"/>
</dbReference>
<name>A0A498D1Q4_9FIRM</name>
<dbReference type="Gene3D" id="1.10.260.40">
    <property type="entry name" value="lambda repressor-like DNA-binding domains"/>
    <property type="match status" value="1"/>
</dbReference>
<organism evidence="2 3">
    <name type="scientific">Anaerotruncus massiliensis</name>
    <name type="common">ex Liu et al. 2021</name>
    <dbReference type="NCBI Taxonomy" id="2321404"/>
    <lineage>
        <taxon>Bacteria</taxon>
        <taxon>Bacillati</taxon>
        <taxon>Bacillota</taxon>
        <taxon>Clostridia</taxon>
        <taxon>Eubacteriales</taxon>
        <taxon>Oscillospiraceae</taxon>
        <taxon>Anaerotruncus</taxon>
    </lineage>
</organism>
<protein>
    <submittedName>
        <fullName evidence="2">XRE family transcriptional regulator</fullName>
    </submittedName>
</protein>
<dbReference type="EMBL" id="RCHT01000007">
    <property type="protein sequence ID" value="RLL12160.1"/>
    <property type="molecule type" value="Genomic_DNA"/>
</dbReference>
<evidence type="ECO:0000259" key="1">
    <source>
        <dbReference type="PROSITE" id="PS50943"/>
    </source>
</evidence>
<feature type="domain" description="HTH cro/C1-type" evidence="1">
    <location>
        <begin position="7"/>
        <end position="68"/>
    </location>
</feature>
<evidence type="ECO:0000313" key="2">
    <source>
        <dbReference type="EMBL" id="RLL12160.1"/>
    </source>
</evidence>
<dbReference type="AlphaFoldDB" id="A0A498D1Q4"/>
<dbReference type="Proteomes" id="UP000276301">
    <property type="component" value="Unassembled WGS sequence"/>
</dbReference>
<dbReference type="InterPro" id="IPR001387">
    <property type="entry name" value="Cro/C1-type_HTH"/>
</dbReference>
<proteinExistence type="predicted"/>